<dbReference type="EMBL" id="PVLV01000235">
    <property type="protein sequence ID" value="PRH78149.1"/>
    <property type="molecule type" value="Genomic_DNA"/>
</dbReference>
<organism evidence="2 3">
    <name type="scientific">Streptomyces solincola</name>
    <dbReference type="NCBI Taxonomy" id="2100817"/>
    <lineage>
        <taxon>Bacteria</taxon>
        <taxon>Bacillati</taxon>
        <taxon>Actinomycetota</taxon>
        <taxon>Actinomycetes</taxon>
        <taxon>Kitasatosporales</taxon>
        <taxon>Streptomycetaceae</taxon>
        <taxon>Streptomyces</taxon>
    </lineage>
</organism>
<protein>
    <submittedName>
        <fullName evidence="2">Uncharacterized protein</fullName>
    </submittedName>
</protein>
<dbReference type="RefSeq" id="WP_105869664.1">
    <property type="nucleotide sequence ID" value="NZ_PVLV01000235.1"/>
</dbReference>
<gene>
    <name evidence="2" type="ORF">C6N75_16450</name>
</gene>
<accession>A0A2S9PUR1</accession>
<feature type="region of interest" description="Disordered" evidence="1">
    <location>
        <begin position="14"/>
        <end position="114"/>
    </location>
</feature>
<evidence type="ECO:0000256" key="1">
    <source>
        <dbReference type="SAM" id="MobiDB-lite"/>
    </source>
</evidence>
<comment type="caution">
    <text evidence="2">The sequence shown here is derived from an EMBL/GenBank/DDBJ whole genome shotgun (WGS) entry which is preliminary data.</text>
</comment>
<dbReference type="Proteomes" id="UP000239322">
    <property type="component" value="Unassembled WGS sequence"/>
</dbReference>
<dbReference type="AlphaFoldDB" id="A0A2S9PUR1"/>
<feature type="compositionally biased region" description="Acidic residues" evidence="1">
    <location>
        <begin position="103"/>
        <end position="114"/>
    </location>
</feature>
<feature type="compositionally biased region" description="Low complexity" evidence="1">
    <location>
        <begin position="39"/>
        <end position="54"/>
    </location>
</feature>
<evidence type="ECO:0000313" key="3">
    <source>
        <dbReference type="Proteomes" id="UP000239322"/>
    </source>
</evidence>
<evidence type="ECO:0000313" key="2">
    <source>
        <dbReference type="EMBL" id="PRH78149.1"/>
    </source>
</evidence>
<proteinExistence type="predicted"/>
<name>A0A2S9PUR1_9ACTN</name>
<reference evidence="2 3" key="1">
    <citation type="submission" date="2018-03" db="EMBL/GenBank/DDBJ databases">
        <title>Novel Streptomyces sp. from soil.</title>
        <authorList>
            <person name="Tan G.Y.A."/>
            <person name="Lee Z.Y."/>
        </authorList>
    </citation>
    <scope>NUCLEOTIDE SEQUENCE [LARGE SCALE GENOMIC DNA]</scope>
    <source>
        <strain evidence="2 3">ST5x</strain>
    </source>
</reference>
<sequence>MGFFSRFRRKSFAVVGEDTAVEPVTTEEPAHERVDEPAAESAAGATPAADGAVTESAQAGEEPARDAEPADAAGDAEEAGEAAEAGAGGGDAAIPRQQTADAAADDAADETARA</sequence>
<keyword evidence="3" id="KW-1185">Reference proteome</keyword>